<sequence>MTLNWMDMLLQALLNPPKQPDQFEWLEEHWNRLIHEVLCLTYSTTALTECSWREMVMCLMDLMRPHLERCVVRVSPDCHGIHKVAHLIHNDLVQTYTRDWFKIIDTDTMHHINISAIFIKNLEKNVLREPEETKVSEEIDKVTIQVPEIEKEQTPTHYFPPRTHAQGFNGTGASQENFQWDDSHWNSFLYELSSYVLQTNDFHKIQKLSQDLKEFLQPHLSQSVLVKPEKRHIMDLAHRTYKNLCGTYSKRQLSMRAHSERAYIVDCILKHVQTPPPKRHTFGSVMRAVCRAICWWR</sequence>
<proteinExistence type="predicted"/>
<dbReference type="EMBL" id="JBBPFD010000019">
    <property type="protein sequence ID" value="KAK7886042.1"/>
    <property type="molecule type" value="Genomic_DNA"/>
</dbReference>
<comment type="caution">
    <text evidence="1">The sequence shown here is derived from an EMBL/GenBank/DDBJ whole genome shotgun (WGS) entry which is preliminary data.</text>
</comment>
<accession>A0AAW0N201</accession>
<keyword evidence="2" id="KW-1185">Reference proteome</keyword>
<evidence type="ECO:0000313" key="2">
    <source>
        <dbReference type="Proteomes" id="UP001460270"/>
    </source>
</evidence>
<organism evidence="1 2">
    <name type="scientific">Mugilogobius chulae</name>
    <name type="common">yellowstripe goby</name>
    <dbReference type="NCBI Taxonomy" id="88201"/>
    <lineage>
        <taxon>Eukaryota</taxon>
        <taxon>Metazoa</taxon>
        <taxon>Chordata</taxon>
        <taxon>Craniata</taxon>
        <taxon>Vertebrata</taxon>
        <taxon>Euteleostomi</taxon>
        <taxon>Actinopterygii</taxon>
        <taxon>Neopterygii</taxon>
        <taxon>Teleostei</taxon>
        <taxon>Neoteleostei</taxon>
        <taxon>Acanthomorphata</taxon>
        <taxon>Gobiaria</taxon>
        <taxon>Gobiiformes</taxon>
        <taxon>Gobioidei</taxon>
        <taxon>Gobiidae</taxon>
        <taxon>Gobionellinae</taxon>
        <taxon>Mugilogobius</taxon>
    </lineage>
</organism>
<dbReference type="Proteomes" id="UP001460270">
    <property type="component" value="Unassembled WGS sequence"/>
</dbReference>
<evidence type="ECO:0000313" key="1">
    <source>
        <dbReference type="EMBL" id="KAK7886042.1"/>
    </source>
</evidence>
<reference evidence="2" key="1">
    <citation type="submission" date="2024-04" db="EMBL/GenBank/DDBJ databases">
        <title>Salinicola lusitanus LLJ914,a marine bacterium isolated from the Okinawa Trough.</title>
        <authorList>
            <person name="Li J."/>
        </authorList>
    </citation>
    <scope>NUCLEOTIDE SEQUENCE [LARGE SCALE GENOMIC DNA]</scope>
</reference>
<dbReference type="AlphaFoldDB" id="A0AAW0N201"/>
<protein>
    <submittedName>
        <fullName evidence="1">Uncharacterized protein</fullName>
    </submittedName>
</protein>
<name>A0AAW0N201_9GOBI</name>
<gene>
    <name evidence="1" type="ORF">WMY93_025663</name>
</gene>